<dbReference type="AlphaFoldDB" id="A0A8H6X2S2"/>
<name>A0A8H6X2S2_9AGAR</name>
<proteinExistence type="predicted"/>
<keyword evidence="1" id="KW-0472">Membrane</keyword>
<evidence type="ECO:0000256" key="1">
    <source>
        <dbReference type="SAM" id="Phobius"/>
    </source>
</evidence>
<sequence>MQITLIFSATVFFSMALNLQLVLVHHLNGQKMEKYYLLGVTLFSLAVTVPPYASGQFGGSPSEGCWYYNPNPGELKQWIMGTDSVPLVALATGEVMAFLTILGYFISCEIHWRQVREDSQDLDSTNLEDVVPHRSPIIMYSNVILRIGLYPLVSCLMNIPISVLDLWADNSLVERLTDNVLSNGRVLVYSLLALTDPSFIRAMKEIHSSTMTIPHNDDGMGLAALEVTQRRKTGGGGRKQIIQAGRHASDVTTDVGEREGRLFSVQEKNMKEEEDGVEFTHQI</sequence>
<dbReference type="Proteomes" id="UP000620124">
    <property type="component" value="Unassembled WGS sequence"/>
</dbReference>
<keyword evidence="3" id="KW-1185">Reference proteome</keyword>
<comment type="caution">
    <text evidence="2">The sequence shown here is derived from an EMBL/GenBank/DDBJ whole genome shotgun (WGS) entry which is preliminary data.</text>
</comment>
<accession>A0A8H6X2S2</accession>
<keyword evidence="1" id="KW-1133">Transmembrane helix</keyword>
<feature type="transmembrane region" description="Helical" evidence="1">
    <location>
        <begin position="85"/>
        <end position="106"/>
    </location>
</feature>
<feature type="transmembrane region" description="Helical" evidence="1">
    <location>
        <begin position="6"/>
        <end position="23"/>
    </location>
</feature>
<feature type="transmembrane region" description="Helical" evidence="1">
    <location>
        <begin position="35"/>
        <end position="53"/>
    </location>
</feature>
<dbReference type="OrthoDB" id="2914521at2759"/>
<protein>
    <recommendedName>
        <fullName evidence="4">G-protein coupled receptors family 2 profile 2 domain-containing protein</fullName>
    </recommendedName>
</protein>
<gene>
    <name evidence="2" type="ORF">MVEN_02350000</name>
</gene>
<evidence type="ECO:0008006" key="4">
    <source>
        <dbReference type="Google" id="ProtNLM"/>
    </source>
</evidence>
<evidence type="ECO:0000313" key="3">
    <source>
        <dbReference type="Proteomes" id="UP000620124"/>
    </source>
</evidence>
<keyword evidence="1" id="KW-0812">Transmembrane</keyword>
<evidence type="ECO:0000313" key="2">
    <source>
        <dbReference type="EMBL" id="KAF7333347.1"/>
    </source>
</evidence>
<dbReference type="EMBL" id="JACAZI010000029">
    <property type="protein sequence ID" value="KAF7333347.1"/>
    <property type="molecule type" value="Genomic_DNA"/>
</dbReference>
<reference evidence="2" key="1">
    <citation type="submission" date="2020-05" db="EMBL/GenBank/DDBJ databases">
        <title>Mycena genomes resolve the evolution of fungal bioluminescence.</title>
        <authorList>
            <person name="Tsai I.J."/>
        </authorList>
    </citation>
    <scope>NUCLEOTIDE SEQUENCE</scope>
    <source>
        <strain evidence="2">CCC161011</strain>
    </source>
</reference>
<organism evidence="2 3">
    <name type="scientific">Mycena venus</name>
    <dbReference type="NCBI Taxonomy" id="2733690"/>
    <lineage>
        <taxon>Eukaryota</taxon>
        <taxon>Fungi</taxon>
        <taxon>Dikarya</taxon>
        <taxon>Basidiomycota</taxon>
        <taxon>Agaricomycotina</taxon>
        <taxon>Agaricomycetes</taxon>
        <taxon>Agaricomycetidae</taxon>
        <taxon>Agaricales</taxon>
        <taxon>Marasmiineae</taxon>
        <taxon>Mycenaceae</taxon>
        <taxon>Mycena</taxon>
    </lineage>
</organism>